<accession>A0AAU9T9A2</accession>
<sequence length="155" mass="16168">MVFTTCLYIFALVCAGWCNPLIPAGSSTTVCDTTPNMLGLGLNLGALGPLGLNLLPYPHGLPINPVQGSTTVCESTNIGVPASLPINLAEWQANLLNYYSLPIPTPNVQVPSTTVCESTPNVYGVPNLPFIGGLPYMPRPFGPYGPMIGGVPAIV</sequence>
<comment type="caution">
    <text evidence="2">The sequence shown here is derived from an EMBL/GenBank/DDBJ whole genome shotgun (WGS) entry which is preliminary data.</text>
</comment>
<evidence type="ECO:0000313" key="2">
    <source>
        <dbReference type="EMBL" id="CAH2083577.1"/>
    </source>
</evidence>
<name>A0AAU9T9A2_EUPED</name>
<keyword evidence="1" id="KW-0732">Signal</keyword>
<dbReference type="Proteomes" id="UP001153954">
    <property type="component" value="Unassembled WGS sequence"/>
</dbReference>
<dbReference type="AlphaFoldDB" id="A0AAU9T9A2"/>
<proteinExistence type="predicted"/>
<feature type="chain" id="PRO_5043617113" evidence="1">
    <location>
        <begin position="19"/>
        <end position="155"/>
    </location>
</feature>
<organism evidence="2 3">
    <name type="scientific">Euphydryas editha</name>
    <name type="common">Edith's checkerspot</name>
    <dbReference type="NCBI Taxonomy" id="104508"/>
    <lineage>
        <taxon>Eukaryota</taxon>
        <taxon>Metazoa</taxon>
        <taxon>Ecdysozoa</taxon>
        <taxon>Arthropoda</taxon>
        <taxon>Hexapoda</taxon>
        <taxon>Insecta</taxon>
        <taxon>Pterygota</taxon>
        <taxon>Neoptera</taxon>
        <taxon>Endopterygota</taxon>
        <taxon>Lepidoptera</taxon>
        <taxon>Glossata</taxon>
        <taxon>Ditrysia</taxon>
        <taxon>Papilionoidea</taxon>
        <taxon>Nymphalidae</taxon>
        <taxon>Nymphalinae</taxon>
        <taxon>Euphydryas</taxon>
    </lineage>
</organism>
<reference evidence="2" key="1">
    <citation type="submission" date="2022-03" db="EMBL/GenBank/DDBJ databases">
        <authorList>
            <person name="Tunstrom K."/>
        </authorList>
    </citation>
    <scope>NUCLEOTIDE SEQUENCE</scope>
</reference>
<protein>
    <submittedName>
        <fullName evidence="2">Uncharacterized protein</fullName>
    </submittedName>
</protein>
<gene>
    <name evidence="2" type="ORF">EEDITHA_LOCUS235</name>
</gene>
<dbReference type="EMBL" id="CAKOGL010000001">
    <property type="protein sequence ID" value="CAH2083577.1"/>
    <property type="molecule type" value="Genomic_DNA"/>
</dbReference>
<feature type="signal peptide" evidence="1">
    <location>
        <begin position="1"/>
        <end position="18"/>
    </location>
</feature>
<keyword evidence="3" id="KW-1185">Reference proteome</keyword>
<evidence type="ECO:0000313" key="3">
    <source>
        <dbReference type="Proteomes" id="UP001153954"/>
    </source>
</evidence>
<evidence type="ECO:0000256" key="1">
    <source>
        <dbReference type="SAM" id="SignalP"/>
    </source>
</evidence>